<keyword evidence="4" id="KW-1185">Reference proteome</keyword>
<sequence length="197" mass="21703">MKDVTMDHFYSSLLSALGAVLLSASSATANDYCEDLWFTRNAIMDRAGYCFGSPLGQAIFDNSDCLGKSVSLSSDDQKRVTELQRLEQQEHCRVNTAKRHLSLDDLGLRKDLWHLPLRDLSGSACIGWLGPQVGLRIGHSQDAPIIGKISPGDTIGYNYLPEDGWDYVQVYDSNWSLKSAGWTDLAVSPKSCRDIAG</sequence>
<dbReference type="SMART" id="SM01324">
    <property type="entry name" value="YARHG"/>
    <property type="match status" value="1"/>
</dbReference>
<gene>
    <name evidence="3" type="ORF">NBRC116598_09490</name>
</gene>
<organism evidence="3 4">
    <name type="scientific">Pseudophaeobacter arcticus</name>
    <dbReference type="NCBI Taxonomy" id="385492"/>
    <lineage>
        <taxon>Bacteria</taxon>
        <taxon>Pseudomonadati</taxon>
        <taxon>Pseudomonadota</taxon>
        <taxon>Alphaproteobacteria</taxon>
        <taxon>Rhodobacterales</taxon>
        <taxon>Paracoccaceae</taxon>
        <taxon>Pseudophaeobacter</taxon>
    </lineage>
</organism>
<evidence type="ECO:0000259" key="2">
    <source>
        <dbReference type="SMART" id="SM01324"/>
    </source>
</evidence>
<dbReference type="Pfam" id="PF14627">
    <property type="entry name" value="DUF4453"/>
    <property type="match status" value="1"/>
</dbReference>
<dbReference type="Pfam" id="PF13308">
    <property type="entry name" value="YARHG"/>
    <property type="match status" value="1"/>
</dbReference>
<protein>
    <recommendedName>
        <fullName evidence="2">YARHG domain-containing protein</fullName>
    </recommendedName>
</protein>
<dbReference type="InterPro" id="IPR025582">
    <property type="entry name" value="YARHG_dom"/>
</dbReference>
<keyword evidence="1" id="KW-0732">Signal</keyword>
<comment type="caution">
    <text evidence="3">The sequence shown here is derived from an EMBL/GenBank/DDBJ whole genome shotgun (WGS) entry which is preliminary data.</text>
</comment>
<dbReference type="RefSeq" id="WP_353397429.1">
    <property type="nucleotide sequence ID" value="NZ_BAABWU010000002.1"/>
</dbReference>
<dbReference type="InterPro" id="IPR027920">
    <property type="entry name" value="DUF4453"/>
</dbReference>
<proteinExistence type="predicted"/>
<feature type="signal peptide" evidence="1">
    <location>
        <begin position="1"/>
        <end position="29"/>
    </location>
</feature>
<reference evidence="3 4" key="1">
    <citation type="submission" date="2024-04" db="EMBL/GenBank/DDBJ databases">
        <title>Draft genome sequence of Pseudophaeobacter arcticus NBRC 116598.</title>
        <authorList>
            <person name="Miyakawa T."/>
            <person name="Kusuya Y."/>
            <person name="Miura T."/>
        </authorList>
    </citation>
    <scope>NUCLEOTIDE SEQUENCE [LARGE SCALE GENOMIC DNA]</scope>
    <source>
        <strain evidence="3 4">SU-CL00105</strain>
    </source>
</reference>
<accession>A0ABQ0AI32</accession>
<evidence type="ECO:0000256" key="1">
    <source>
        <dbReference type="SAM" id="SignalP"/>
    </source>
</evidence>
<feature type="domain" description="YARHG" evidence="2">
    <location>
        <begin position="10"/>
        <end position="88"/>
    </location>
</feature>
<feature type="chain" id="PRO_5046022558" description="YARHG domain-containing protein" evidence="1">
    <location>
        <begin position="30"/>
        <end position="197"/>
    </location>
</feature>
<name>A0ABQ0AI32_9RHOB</name>
<dbReference type="Proteomes" id="UP001441944">
    <property type="component" value="Unassembled WGS sequence"/>
</dbReference>
<evidence type="ECO:0000313" key="3">
    <source>
        <dbReference type="EMBL" id="GAA6195505.1"/>
    </source>
</evidence>
<dbReference type="EMBL" id="BAABWU010000002">
    <property type="protein sequence ID" value="GAA6195505.1"/>
    <property type="molecule type" value="Genomic_DNA"/>
</dbReference>
<evidence type="ECO:0000313" key="4">
    <source>
        <dbReference type="Proteomes" id="UP001441944"/>
    </source>
</evidence>